<evidence type="ECO:0000313" key="3">
    <source>
        <dbReference type="EMBL" id="VVO31809.1"/>
    </source>
</evidence>
<dbReference type="GO" id="GO:0070205">
    <property type="term" value="F:2-succinyl-6-hydroxy-2,4-cyclohexadiene-1-carboxylate synthase activity"/>
    <property type="evidence" value="ECO:0007669"/>
    <property type="project" value="UniProtKB-EC"/>
</dbReference>
<dbReference type="PROSITE" id="PS51318">
    <property type="entry name" value="TAT"/>
    <property type="match status" value="1"/>
</dbReference>
<sequence length="350" mass="37313" precursor="true">MSDAINKKRRHFLQIAGLGAASLAASQLLQLSPAQAQSATQPSNAGLTGSAAELAPIKQIRAGVLDIGYYEAGPKTGPVVLLLHGYPYSIQSFAEVAPILAGRGYRVIVPHLRGHGSTRFIDPATPRSGQQGAIGADVIALMDALEIKTAVFAGFDWGGRAACVAAALWPERCNGLVSVNSYLVQDIAHATAPIPAKLESGLWYQYYFQTERGRLGLTADRRAIAKVIWTRNSPGWNFDDATLERTAKSFDNPDYVDVVIHSYRHRLGLAAGYPAYADIEKRLAALPPITLPAITLDGVTDGNYPAGDGSATAARFLGKRVHRQVPNAGHNLPQEAPQAFADAVTDVLAL</sequence>
<dbReference type="RefSeq" id="WP_150806339.1">
    <property type="nucleotide sequence ID" value="NZ_CABVHY010000030.1"/>
</dbReference>
<dbReference type="InterPro" id="IPR000639">
    <property type="entry name" value="Epox_hydrolase-like"/>
</dbReference>
<proteinExistence type="predicted"/>
<dbReference type="EMBL" id="CABVHY010000030">
    <property type="protein sequence ID" value="VVO31809.1"/>
    <property type="molecule type" value="Genomic_DNA"/>
</dbReference>
<dbReference type="Proteomes" id="UP000379480">
    <property type="component" value="Unassembled WGS sequence"/>
</dbReference>
<protein>
    <submittedName>
        <fullName evidence="3">2-succinyl-6-hydroxy-2, 4-cyclohexadiene-1-carboxylate synthase</fullName>
        <ecNumber evidence="3">4.2.99.20</ecNumber>
    </submittedName>
</protein>
<name>A0A5E7EY83_PSEFL</name>
<dbReference type="GO" id="GO:0016020">
    <property type="term" value="C:membrane"/>
    <property type="evidence" value="ECO:0007669"/>
    <property type="project" value="TreeGrafter"/>
</dbReference>
<evidence type="ECO:0000313" key="4">
    <source>
        <dbReference type="Proteomes" id="UP000379480"/>
    </source>
</evidence>
<dbReference type="InterPro" id="IPR006311">
    <property type="entry name" value="TAT_signal"/>
</dbReference>
<dbReference type="PRINTS" id="PR00412">
    <property type="entry name" value="EPOXHYDRLASE"/>
</dbReference>
<dbReference type="Gene3D" id="3.40.50.1820">
    <property type="entry name" value="alpha/beta hydrolase"/>
    <property type="match status" value="1"/>
</dbReference>
<reference evidence="3 4" key="1">
    <citation type="submission" date="2019-09" db="EMBL/GenBank/DDBJ databases">
        <authorList>
            <person name="Chandra G."/>
            <person name="Truman W A."/>
        </authorList>
    </citation>
    <scope>NUCLEOTIDE SEQUENCE [LARGE SCALE GENOMIC DNA]</scope>
    <source>
        <strain evidence="3">PS723</strain>
    </source>
</reference>
<keyword evidence="3" id="KW-0456">Lyase</keyword>
<dbReference type="EC" id="4.2.99.20" evidence="3"/>
<dbReference type="Pfam" id="PF00561">
    <property type="entry name" value="Abhydrolase_1"/>
    <property type="match status" value="1"/>
</dbReference>
<dbReference type="SUPFAM" id="SSF53474">
    <property type="entry name" value="alpha/beta-Hydrolases"/>
    <property type="match status" value="1"/>
</dbReference>
<organism evidence="3 4">
    <name type="scientific">Pseudomonas fluorescens</name>
    <dbReference type="NCBI Taxonomy" id="294"/>
    <lineage>
        <taxon>Bacteria</taxon>
        <taxon>Pseudomonadati</taxon>
        <taxon>Pseudomonadota</taxon>
        <taxon>Gammaproteobacteria</taxon>
        <taxon>Pseudomonadales</taxon>
        <taxon>Pseudomonadaceae</taxon>
        <taxon>Pseudomonas</taxon>
    </lineage>
</organism>
<dbReference type="AlphaFoldDB" id="A0A5E7EY83"/>
<dbReference type="InterPro" id="IPR000073">
    <property type="entry name" value="AB_hydrolase_1"/>
</dbReference>
<keyword evidence="1" id="KW-0732">Signal</keyword>
<dbReference type="PANTHER" id="PTHR43798">
    <property type="entry name" value="MONOACYLGLYCEROL LIPASE"/>
    <property type="match status" value="1"/>
</dbReference>
<dbReference type="InterPro" id="IPR050266">
    <property type="entry name" value="AB_hydrolase_sf"/>
</dbReference>
<feature type="domain" description="AB hydrolase-1" evidence="2">
    <location>
        <begin position="78"/>
        <end position="225"/>
    </location>
</feature>
<evidence type="ECO:0000256" key="1">
    <source>
        <dbReference type="SAM" id="SignalP"/>
    </source>
</evidence>
<dbReference type="InterPro" id="IPR029058">
    <property type="entry name" value="AB_hydrolase_fold"/>
</dbReference>
<dbReference type="PANTHER" id="PTHR43798:SF33">
    <property type="entry name" value="HYDROLASE, PUTATIVE (AFU_ORTHOLOGUE AFUA_2G14860)-RELATED"/>
    <property type="match status" value="1"/>
</dbReference>
<feature type="signal peptide" evidence="1">
    <location>
        <begin position="1"/>
        <end position="36"/>
    </location>
</feature>
<accession>A0A5E7EY83</accession>
<feature type="chain" id="PRO_5022991800" evidence="1">
    <location>
        <begin position="37"/>
        <end position="350"/>
    </location>
</feature>
<dbReference type="OrthoDB" id="9780765at2"/>
<gene>
    <name evidence="3" type="primary">menH_5</name>
    <name evidence="3" type="ORF">PS723_05053</name>
</gene>
<evidence type="ECO:0000259" key="2">
    <source>
        <dbReference type="Pfam" id="PF00561"/>
    </source>
</evidence>